<accession>A0A172YCW7</accession>
<dbReference type="Proteomes" id="UP000077875">
    <property type="component" value="Chromosome"/>
</dbReference>
<dbReference type="GO" id="GO:0005524">
    <property type="term" value="F:ATP binding"/>
    <property type="evidence" value="ECO:0007669"/>
    <property type="project" value="UniProtKB-KW"/>
</dbReference>
<sequence>MFLICGEALFDFFAQPDVDDSAARVAFEAVAGGSPFNVAVGLARLERDAALLTGMSTDFLGQRLCKVLEHEGVDTRYLVRLDDATTLAMVALSPSGSPQYAFYHQHGADRALTLRHLPELTDDVSAIHVGSYSLVVSPTAETLGALIEKEGAERLVSLDPNVRLKIEPDLDRWREQIGYFALRADLIKVSEEDLISLYDDPDGEQVVRRWLAARTSLVLVTRGERGVSVFTREERYTLGTQPVEVVDAVGAGDTFQAAMLCWLDEQGKANREGVAGLERSEIERMVAFANAAAGITCTRRGPDLPRRAELAAS</sequence>
<dbReference type="InterPro" id="IPR029056">
    <property type="entry name" value="Ribokinase-like"/>
</dbReference>
<dbReference type="CDD" id="cd01167">
    <property type="entry name" value="bac_FRK"/>
    <property type="match status" value="1"/>
</dbReference>
<dbReference type="PANTHER" id="PTHR43085:SF1">
    <property type="entry name" value="PSEUDOURIDINE KINASE-RELATED"/>
    <property type="match status" value="1"/>
</dbReference>
<dbReference type="STRING" id="376489.A5892_05945"/>
<keyword evidence="2" id="KW-0808">Transferase</keyword>
<organism evidence="7 8">
    <name type="scientific">Halotalea alkalilenta</name>
    <dbReference type="NCBI Taxonomy" id="376489"/>
    <lineage>
        <taxon>Bacteria</taxon>
        <taxon>Pseudomonadati</taxon>
        <taxon>Pseudomonadota</taxon>
        <taxon>Gammaproteobacteria</taxon>
        <taxon>Oceanospirillales</taxon>
        <taxon>Halomonadaceae</taxon>
        <taxon>Halotalea</taxon>
    </lineage>
</organism>
<evidence type="ECO:0000256" key="1">
    <source>
        <dbReference type="ARBA" id="ARBA00010688"/>
    </source>
</evidence>
<reference evidence="7 8" key="1">
    <citation type="submission" date="2016-04" db="EMBL/GenBank/DDBJ databases">
        <title>Complete Genome Sequence of Halotalea alkalilenta IHB B 13600.</title>
        <authorList>
            <person name="Swarnkar M.K."/>
            <person name="Sharma A."/>
            <person name="Kaushal K."/>
            <person name="Soni R."/>
            <person name="Rana S."/>
            <person name="Singh A.K."/>
            <person name="Gulati A."/>
        </authorList>
    </citation>
    <scope>NUCLEOTIDE SEQUENCE [LARGE SCALE GENOMIC DNA]</scope>
    <source>
        <strain evidence="7 8">IHB B 13600</strain>
    </source>
</reference>
<evidence type="ECO:0000256" key="5">
    <source>
        <dbReference type="ARBA" id="ARBA00022840"/>
    </source>
</evidence>
<dbReference type="GO" id="GO:0016301">
    <property type="term" value="F:kinase activity"/>
    <property type="evidence" value="ECO:0007669"/>
    <property type="project" value="UniProtKB-KW"/>
</dbReference>
<dbReference type="AlphaFoldDB" id="A0A172YCW7"/>
<dbReference type="RefSeq" id="WP_064122020.1">
    <property type="nucleotide sequence ID" value="NZ_CP015243.1"/>
</dbReference>
<keyword evidence="4 7" id="KW-0418">Kinase</keyword>
<dbReference type="SUPFAM" id="SSF53613">
    <property type="entry name" value="Ribokinase-like"/>
    <property type="match status" value="1"/>
</dbReference>
<evidence type="ECO:0000313" key="8">
    <source>
        <dbReference type="Proteomes" id="UP000077875"/>
    </source>
</evidence>
<evidence type="ECO:0000259" key="6">
    <source>
        <dbReference type="Pfam" id="PF00294"/>
    </source>
</evidence>
<proteinExistence type="inferred from homology"/>
<evidence type="ECO:0000256" key="3">
    <source>
        <dbReference type="ARBA" id="ARBA00022741"/>
    </source>
</evidence>
<dbReference type="InterPro" id="IPR050306">
    <property type="entry name" value="PfkB_Carbo_kinase"/>
</dbReference>
<keyword evidence="5" id="KW-0067">ATP-binding</keyword>
<feature type="domain" description="Carbohydrate kinase PfkB" evidence="6">
    <location>
        <begin position="6"/>
        <end position="304"/>
    </location>
</feature>
<protein>
    <submittedName>
        <fullName evidence="7">Fructokinase</fullName>
    </submittedName>
</protein>
<comment type="similarity">
    <text evidence="1">Belongs to the carbohydrate kinase PfkB family.</text>
</comment>
<evidence type="ECO:0000256" key="4">
    <source>
        <dbReference type="ARBA" id="ARBA00022777"/>
    </source>
</evidence>
<dbReference type="Gene3D" id="3.40.1190.20">
    <property type="match status" value="1"/>
</dbReference>
<gene>
    <name evidence="7" type="ORF">A5892_05945</name>
</gene>
<dbReference type="InterPro" id="IPR011611">
    <property type="entry name" value="PfkB_dom"/>
</dbReference>
<dbReference type="PANTHER" id="PTHR43085">
    <property type="entry name" value="HEXOKINASE FAMILY MEMBER"/>
    <property type="match status" value="1"/>
</dbReference>
<evidence type="ECO:0000256" key="2">
    <source>
        <dbReference type="ARBA" id="ARBA00022679"/>
    </source>
</evidence>
<dbReference type="KEGG" id="haa:A5892_05945"/>
<keyword evidence="8" id="KW-1185">Reference proteome</keyword>
<keyword evidence="3" id="KW-0547">Nucleotide-binding</keyword>
<evidence type="ECO:0000313" key="7">
    <source>
        <dbReference type="EMBL" id="ANF57063.1"/>
    </source>
</evidence>
<dbReference type="Pfam" id="PF00294">
    <property type="entry name" value="PfkB"/>
    <property type="match status" value="1"/>
</dbReference>
<name>A0A172YCW7_9GAMM</name>
<dbReference type="EMBL" id="CP015243">
    <property type="protein sequence ID" value="ANF57063.1"/>
    <property type="molecule type" value="Genomic_DNA"/>
</dbReference>